<keyword evidence="2" id="KW-1185">Reference proteome</keyword>
<gene>
    <name evidence="1" type="ORF">O181_024030</name>
</gene>
<organism evidence="1 2">
    <name type="scientific">Austropuccinia psidii MF-1</name>
    <dbReference type="NCBI Taxonomy" id="1389203"/>
    <lineage>
        <taxon>Eukaryota</taxon>
        <taxon>Fungi</taxon>
        <taxon>Dikarya</taxon>
        <taxon>Basidiomycota</taxon>
        <taxon>Pucciniomycotina</taxon>
        <taxon>Pucciniomycetes</taxon>
        <taxon>Pucciniales</taxon>
        <taxon>Sphaerophragmiaceae</taxon>
        <taxon>Austropuccinia</taxon>
    </lineage>
</organism>
<accession>A0A9Q3GZP1</accession>
<protein>
    <submittedName>
        <fullName evidence="1">Uncharacterized protein</fullName>
    </submittedName>
</protein>
<evidence type="ECO:0000313" key="1">
    <source>
        <dbReference type="EMBL" id="MBW0484315.1"/>
    </source>
</evidence>
<name>A0A9Q3GZP1_9BASI</name>
<evidence type="ECO:0000313" key="2">
    <source>
        <dbReference type="Proteomes" id="UP000765509"/>
    </source>
</evidence>
<comment type="caution">
    <text evidence="1">The sequence shown here is derived from an EMBL/GenBank/DDBJ whole genome shotgun (WGS) entry which is preliminary data.</text>
</comment>
<dbReference type="EMBL" id="AVOT02007627">
    <property type="protein sequence ID" value="MBW0484315.1"/>
    <property type="molecule type" value="Genomic_DNA"/>
</dbReference>
<dbReference type="AlphaFoldDB" id="A0A9Q3GZP1"/>
<reference evidence="1" key="1">
    <citation type="submission" date="2021-03" db="EMBL/GenBank/DDBJ databases">
        <title>Draft genome sequence of rust myrtle Austropuccinia psidii MF-1, a brazilian biotype.</title>
        <authorList>
            <person name="Quecine M.C."/>
            <person name="Pachon D.M.R."/>
            <person name="Bonatelli M.L."/>
            <person name="Correr F.H."/>
            <person name="Franceschini L.M."/>
            <person name="Leite T.F."/>
            <person name="Margarido G.R.A."/>
            <person name="Almeida C.A."/>
            <person name="Ferrarezi J.A."/>
            <person name="Labate C.A."/>
        </authorList>
    </citation>
    <scope>NUCLEOTIDE SEQUENCE</scope>
    <source>
        <strain evidence="1">MF-1</strain>
    </source>
</reference>
<proteinExistence type="predicted"/>
<dbReference type="Proteomes" id="UP000765509">
    <property type="component" value="Unassembled WGS sequence"/>
</dbReference>
<sequence>MPEPQRIESGITEGEDSVSSFSLELMTKYHASRRIQGIILCTLRVEGHNSIYGPLKVLNVGLQGPLGPHSSIQNLPSTLGKVIFLMVLDPSQWAQEI</sequence>